<dbReference type="SMART" id="SM00387">
    <property type="entry name" value="HATPase_c"/>
    <property type="match status" value="1"/>
</dbReference>
<protein>
    <recommendedName>
        <fullName evidence="2">histidine kinase</fullName>
        <ecNumber evidence="2">2.7.13.3</ecNumber>
    </recommendedName>
</protein>
<dbReference type="InterPro" id="IPR004358">
    <property type="entry name" value="Sig_transdc_His_kin-like_C"/>
</dbReference>
<dbReference type="SMART" id="SM00388">
    <property type="entry name" value="HisKA"/>
    <property type="match status" value="1"/>
</dbReference>
<keyword evidence="4" id="KW-1133">Transmembrane helix</keyword>
<dbReference type="PANTHER" id="PTHR43065">
    <property type="entry name" value="SENSOR HISTIDINE KINASE"/>
    <property type="match status" value="1"/>
</dbReference>
<proteinExistence type="predicted"/>
<dbReference type="Gene3D" id="3.30.450.20">
    <property type="entry name" value="PAS domain"/>
    <property type="match status" value="1"/>
</dbReference>
<dbReference type="AlphaFoldDB" id="A0A1B8PKN6"/>
<dbReference type="OrthoDB" id="9815750at2"/>
<accession>A0A1B8PKN6</accession>
<evidence type="ECO:0000256" key="1">
    <source>
        <dbReference type="ARBA" id="ARBA00000085"/>
    </source>
</evidence>
<dbReference type="Pfam" id="PF02518">
    <property type="entry name" value="HATPase_c"/>
    <property type="match status" value="1"/>
</dbReference>
<dbReference type="Proteomes" id="UP000092671">
    <property type="component" value="Unassembled WGS sequence"/>
</dbReference>
<feature type="transmembrane region" description="Helical" evidence="4">
    <location>
        <begin position="42"/>
        <end position="60"/>
    </location>
</feature>
<dbReference type="Gene3D" id="1.10.287.130">
    <property type="match status" value="1"/>
</dbReference>
<dbReference type="CDD" id="cd00082">
    <property type="entry name" value="HisKA"/>
    <property type="match status" value="1"/>
</dbReference>
<reference evidence="6 7" key="1">
    <citation type="submission" date="2016-06" db="EMBL/GenBank/DDBJ databases">
        <title>Draft genome of Moraxella nonliquefaciens CCUG 60284.</title>
        <authorList>
            <person name="Salva-Serra F."/>
            <person name="Engstrom-Jakobsson H."/>
            <person name="Thorell K."/>
            <person name="Gonzales-Siles L."/>
            <person name="Karlsson R."/>
            <person name="Boulund F."/>
            <person name="Engstrand L."/>
            <person name="Kristiansson E."/>
            <person name="Moore E."/>
        </authorList>
    </citation>
    <scope>NUCLEOTIDE SEQUENCE [LARGE SCALE GENOMIC DNA]</scope>
    <source>
        <strain evidence="6 7">CCUG 60284</strain>
    </source>
</reference>
<feature type="transmembrane region" description="Helical" evidence="4">
    <location>
        <begin position="150"/>
        <end position="169"/>
    </location>
</feature>
<comment type="catalytic activity">
    <reaction evidence="1">
        <text>ATP + protein L-histidine = ADP + protein N-phospho-L-histidine.</text>
        <dbReference type="EC" id="2.7.13.3"/>
    </reaction>
</comment>
<dbReference type="Gene3D" id="3.30.565.10">
    <property type="entry name" value="Histidine kinase-like ATPase, C-terminal domain"/>
    <property type="match status" value="1"/>
</dbReference>
<keyword evidence="4" id="KW-0472">Membrane</keyword>
<dbReference type="EMBL" id="LZDN01000007">
    <property type="protein sequence ID" value="OBX51157.1"/>
    <property type="molecule type" value="Genomic_DNA"/>
</dbReference>
<evidence type="ECO:0000256" key="3">
    <source>
        <dbReference type="ARBA" id="ARBA00022553"/>
    </source>
</evidence>
<dbReference type="InterPro" id="IPR003661">
    <property type="entry name" value="HisK_dim/P_dom"/>
</dbReference>
<gene>
    <name evidence="6" type="ORF">A9Z60_08250</name>
</gene>
<name>A0A1B8PKN6_MORNO</name>
<dbReference type="SUPFAM" id="SSF47384">
    <property type="entry name" value="Homodimeric domain of signal transducing histidine kinase"/>
    <property type="match status" value="1"/>
</dbReference>
<feature type="transmembrane region" description="Helical" evidence="4">
    <location>
        <begin position="101"/>
        <end position="120"/>
    </location>
</feature>
<evidence type="ECO:0000313" key="6">
    <source>
        <dbReference type="EMBL" id="OBX51157.1"/>
    </source>
</evidence>
<dbReference type="InterPro" id="IPR005467">
    <property type="entry name" value="His_kinase_dom"/>
</dbReference>
<evidence type="ECO:0000313" key="7">
    <source>
        <dbReference type="Proteomes" id="UP000092671"/>
    </source>
</evidence>
<dbReference type="PRINTS" id="PR00344">
    <property type="entry name" value="BCTRLSENSOR"/>
</dbReference>
<keyword evidence="3" id="KW-0597">Phosphoprotein</keyword>
<organism evidence="6 7">
    <name type="scientific">Moraxella nonliquefaciens</name>
    <dbReference type="NCBI Taxonomy" id="478"/>
    <lineage>
        <taxon>Bacteria</taxon>
        <taxon>Pseudomonadati</taxon>
        <taxon>Pseudomonadota</taxon>
        <taxon>Gammaproteobacteria</taxon>
        <taxon>Moraxellales</taxon>
        <taxon>Moraxellaceae</taxon>
        <taxon>Moraxella</taxon>
    </lineage>
</organism>
<dbReference type="InterPro" id="IPR003594">
    <property type="entry name" value="HATPase_dom"/>
</dbReference>
<feature type="transmembrane region" description="Helical" evidence="4">
    <location>
        <begin position="72"/>
        <end position="94"/>
    </location>
</feature>
<dbReference type="PROSITE" id="PS50109">
    <property type="entry name" value="HIS_KIN"/>
    <property type="match status" value="1"/>
</dbReference>
<feature type="transmembrane region" description="Helical" evidence="4">
    <location>
        <begin position="126"/>
        <end position="143"/>
    </location>
</feature>
<evidence type="ECO:0000259" key="5">
    <source>
        <dbReference type="PROSITE" id="PS50109"/>
    </source>
</evidence>
<dbReference type="SUPFAM" id="SSF55874">
    <property type="entry name" value="ATPase domain of HSP90 chaperone/DNA topoisomerase II/histidine kinase"/>
    <property type="match status" value="1"/>
</dbReference>
<comment type="caution">
    <text evidence="6">The sequence shown here is derived from an EMBL/GenBank/DDBJ whole genome shotgun (WGS) entry which is preliminary data.</text>
</comment>
<dbReference type="RefSeq" id="WP_066892883.1">
    <property type="nucleotide sequence ID" value="NZ_LZDN01000007.1"/>
</dbReference>
<feature type="domain" description="Histidine kinase" evidence="5">
    <location>
        <begin position="364"/>
        <end position="569"/>
    </location>
</feature>
<dbReference type="EC" id="2.7.13.3" evidence="2"/>
<evidence type="ECO:0000256" key="2">
    <source>
        <dbReference type="ARBA" id="ARBA00012438"/>
    </source>
</evidence>
<sequence length="571" mass="64765">MSLSPIRHTKTWIRRLWFLSANVHEEALISTMRVRQVGLTYAAYRFVIANFLLMANFLLSRDGVGLPTQPDFVEQMLFGIYVIVALVLLCAFFGVKKRLRLQLLAGFVIDVVFLTLFALYGKINDFQITLLYMVVVAASYMLLSLSRATVITLMTISALIYQQFFVFFFETAAIEKNLLTINDSLLLSVSLVAVGFLSWSISQRLAKAEQSLLDHADEVEKLHTINQAVVKNMVNGVLVLDPKCNIVMINNAAQRFLHLPIDDNACDSLAKIIELSRIIIKQHPKIIGWYRSLAPNQSSELIYDLPPKIHNHAHINQTHLSDKLRISSRPLLEHGQILIIEDLSREQRHAQQLKLASLGQLSASIAHEIRNPLAAISQASQLLMEDVRDDDVNAEFYEMIYQQTKRVNSIISDVLSLSRQEMPNQSPLDAPSWVRQFLAEHYPHEAIIVTGDTALPILFYFDANQLEQVMINIINNALRHTIHQFHDHDINIRLTKIKTGAFIDVLDYGEGVSEKDLTNLFNPFFTTSKKGTGLGLYLSQSFSEANNAKIRYFRENDKSCFRLIVSNTPVA</sequence>
<dbReference type="GO" id="GO:0000155">
    <property type="term" value="F:phosphorelay sensor kinase activity"/>
    <property type="evidence" value="ECO:0007669"/>
    <property type="project" value="InterPro"/>
</dbReference>
<dbReference type="InterPro" id="IPR000014">
    <property type="entry name" value="PAS"/>
</dbReference>
<dbReference type="InterPro" id="IPR036890">
    <property type="entry name" value="HATPase_C_sf"/>
</dbReference>
<dbReference type="InterPro" id="IPR036097">
    <property type="entry name" value="HisK_dim/P_sf"/>
</dbReference>
<evidence type="ECO:0000256" key="4">
    <source>
        <dbReference type="SAM" id="Phobius"/>
    </source>
</evidence>
<dbReference type="Pfam" id="PF13188">
    <property type="entry name" value="PAS_8"/>
    <property type="match status" value="1"/>
</dbReference>
<keyword evidence="4" id="KW-0812">Transmembrane</keyword>
<dbReference type="PANTHER" id="PTHR43065:SF52">
    <property type="entry name" value="SENSOR PROTEIN KINASE PILS"/>
    <property type="match status" value="1"/>
</dbReference>
<dbReference type="Pfam" id="PF00512">
    <property type="entry name" value="HisKA"/>
    <property type="match status" value="1"/>
</dbReference>